<name>A0A3N9XJY2_9ACTN</name>
<dbReference type="AlphaFoldDB" id="A0A3N9XJY2"/>
<dbReference type="Gene3D" id="3.40.50.300">
    <property type="entry name" value="P-loop containing nucleotide triphosphate hydrolases"/>
    <property type="match status" value="1"/>
</dbReference>
<dbReference type="Pfam" id="PF03237">
    <property type="entry name" value="Terminase_6N"/>
    <property type="match status" value="1"/>
</dbReference>
<comment type="caution">
    <text evidence="1">The sequence shown here is derived from an EMBL/GenBank/DDBJ whole genome shotgun (WGS) entry which is preliminary data.</text>
</comment>
<dbReference type="OrthoDB" id="4519042at2"/>
<dbReference type="EMBL" id="QDGB01000326">
    <property type="protein sequence ID" value="RQX13358.1"/>
    <property type="molecule type" value="Genomic_DNA"/>
</dbReference>
<reference evidence="1 2" key="1">
    <citation type="submission" date="2018-04" db="EMBL/GenBank/DDBJ databases">
        <title>Micromonosporas from Atacama Desert.</title>
        <authorList>
            <person name="Carro L."/>
            <person name="Klenk H.-P."/>
            <person name="Goodfellow M."/>
        </authorList>
    </citation>
    <scope>NUCLEOTIDE SEQUENCE [LARGE SCALE GENOMIC DNA]</scope>
    <source>
        <strain evidence="1 2">LB19</strain>
    </source>
</reference>
<sequence>MLLAYPDPAMMTDAELAAYLREVSEVQGLVRYDWPRHARSEQLEPNKAYRIWMLLAGRGFGKTRTGAETVRKWATAKPGGHYAVIAKTHREVYNVCFTARRAGLLAVVPPKDVKTFNKSEPYLELKNGAIIRGFGAQDPDVLRGYDFDGVWCDEYAAWPVQTAQGVFDMLWFCMREAESPHMVISTTPKSLPHVKKLLTRAAKQKARSRRPRVVITRGKTLDNAANLSQEALEELLEQYGGTRLGRQELDAELLTDVEGALWKSAWIEAGRVDKDDVPKLVRTVVSVDPADTVSETSDETGIVAVGRGEDGEHYVLADRSMKIAGMAAARRIWQCYLDVDADVVIYEGSSAWMRDILVDAWVVMQKEGLLPGGDPPLDVVQARASKRVRAEPVAARYEVDPPRVHHVGAFPAMEDQLTTWTPESGDSPDRLDALVHGVTYLRSKETRRAVVASPLGQPARPSAGPR</sequence>
<protein>
    <submittedName>
        <fullName evidence="1">ATP-binding protein</fullName>
    </submittedName>
</protein>
<gene>
    <name evidence="1" type="ORF">DDE19_25800</name>
</gene>
<keyword evidence="1" id="KW-0067">ATP-binding</keyword>
<evidence type="ECO:0000313" key="1">
    <source>
        <dbReference type="EMBL" id="RQX13358.1"/>
    </source>
</evidence>
<dbReference type="RefSeq" id="WP_124821876.1">
    <property type="nucleotide sequence ID" value="NZ_QDGB01000326.1"/>
</dbReference>
<keyword evidence="1" id="KW-0547">Nucleotide-binding</keyword>
<accession>A0A3N9XJY2</accession>
<proteinExistence type="predicted"/>
<organism evidence="1 2">
    <name type="scientific">Micromonospora ureilytica</name>
    <dbReference type="NCBI Taxonomy" id="709868"/>
    <lineage>
        <taxon>Bacteria</taxon>
        <taxon>Bacillati</taxon>
        <taxon>Actinomycetota</taxon>
        <taxon>Actinomycetes</taxon>
        <taxon>Micromonosporales</taxon>
        <taxon>Micromonosporaceae</taxon>
        <taxon>Micromonospora</taxon>
    </lineage>
</organism>
<dbReference type="Proteomes" id="UP000278981">
    <property type="component" value="Unassembled WGS sequence"/>
</dbReference>
<dbReference type="GO" id="GO:0005524">
    <property type="term" value="F:ATP binding"/>
    <property type="evidence" value="ECO:0007669"/>
    <property type="project" value="UniProtKB-KW"/>
</dbReference>
<dbReference type="InterPro" id="IPR027417">
    <property type="entry name" value="P-loop_NTPase"/>
</dbReference>
<evidence type="ECO:0000313" key="2">
    <source>
        <dbReference type="Proteomes" id="UP000278981"/>
    </source>
</evidence>